<gene>
    <name evidence="1" type="ORF">G3M56_012275</name>
</gene>
<organism evidence="1 2">
    <name type="scientific">Sulfuriroseicoccus oceanibius</name>
    <dbReference type="NCBI Taxonomy" id="2707525"/>
    <lineage>
        <taxon>Bacteria</taxon>
        <taxon>Pseudomonadati</taxon>
        <taxon>Verrucomicrobiota</taxon>
        <taxon>Verrucomicrobiia</taxon>
        <taxon>Verrucomicrobiales</taxon>
        <taxon>Verrucomicrobiaceae</taxon>
        <taxon>Sulfuriroseicoccus</taxon>
    </lineage>
</organism>
<dbReference type="PANTHER" id="PTHR43679">
    <property type="entry name" value="OCTANOYLTRANSFERASE LIPM-RELATED"/>
    <property type="match status" value="1"/>
</dbReference>
<dbReference type="PROSITE" id="PS51733">
    <property type="entry name" value="BPL_LPL_CATALYTIC"/>
    <property type="match status" value="1"/>
</dbReference>
<dbReference type="Gene3D" id="3.30.930.10">
    <property type="entry name" value="Bira Bifunctional Protein, Domain 2"/>
    <property type="match status" value="1"/>
</dbReference>
<evidence type="ECO:0000313" key="1">
    <source>
        <dbReference type="EMBL" id="QQL44649.1"/>
    </source>
</evidence>
<dbReference type="AlphaFoldDB" id="A0A6B3LEC3"/>
<dbReference type="KEGG" id="soa:G3M56_012275"/>
<keyword evidence="2" id="KW-1185">Reference proteome</keyword>
<evidence type="ECO:0000313" key="2">
    <source>
        <dbReference type="Proteomes" id="UP000475117"/>
    </source>
</evidence>
<dbReference type="GO" id="GO:0016874">
    <property type="term" value="F:ligase activity"/>
    <property type="evidence" value="ECO:0007669"/>
    <property type="project" value="UniProtKB-KW"/>
</dbReference>
<protein>
    <submittedName>
        <fullName evidence="1">Lipoate--protein ligase family protein</fullName>
    </submittedName>
</protein>
<accession>A0A6B3LEC3</accession>
<dbReference type="InterPro" id="IPR045864">
    <property type="entry name" value="aa-tRNA-synth_II/BPL/LPL"/>
</dbReference>
<dbReference type="SUPFAM" id="SSF55681">
    <property type="entry name" value="Class II aaRS and biotin synthetases"/>
    <property type="match status" value="1"/>
</dbReference>
<dbReference type="Pfam" id="PF21948">
    <property type="entry name" value="LplA-B_cat"/>
    <property type="match status" value="1"/>
</dbReference>
<dbReference type="Proteomes" id="UP000475117">
    <property type="component" value="Chromosome"/>
</dbReference>
<dbReference type="InterPro" id="IPR004143">
    <property type="entry name" value="BPL_LPL_catalytic"/>
</dbReference>
<dbReference type="InterPro" id="IPR050664">
    <property type="entry name" value="Octanoyltrans_LipM/LipL"/>
</dbReference>
<dbReference type="RefSeq" id="WP_164364362.1">
    <property type="nucleotide sequence ID" value="NZ_CP066776.1"/>
</dbReference>
<sequence>MFERLDLWFDRGDRDAAGQMAVDEVLLQMQRDVPLLRVYQWSGPAITLGYFESVAEARQKLDAYDVPVVRRFTGGGSVLHGDDFPYTLIVPKGEATDGFLRARTESYEVIHSALGAALAVVGVAGVGLAASGGQQVGVPCFQSPVEADLVQESGDKVAGAGQRRTRDGLIHQGSVVVGAGVDRDALGRALAAALARDVRVLGDDWLPDGFGESWAELRTQRYDCDNWNLRR</sequence>
<dbReference type="EMBL" id="CP066776">
    <property type="protein sequence ID" value="QQL44649.1"/>
    <property type="molecule type" value="Genomic_DNA"/>
</dbReference>
<reference evidence="1 2" key="1">
    <citation type="submission" date="2020-12" db="EMBL/GenBank/DDBJ databases">
        <title>Sulforoseuscoccus oceanibium gen. nov., sp. nov., a representative of the phylum Verrucomicrobia with special cytoplasmic membrane, and proposal of Sulforoseuscoccusaceae fam. nov.</title>
        <authorList>
            <person name="Xi F."/>
        </authorList>
    </citation>
    <scope>NUCLEOTIDE SEQUENCE [LARGE SCALE GENOMIC DNA]</scope>
    <source>
        <strain evidence="1 2">T37</strain>
    </source>
</reference>
<keyword evidence="1" id="KW-0436">Ligase</keyword>
<proteinExistence type="predicted"/>
<dbReference type="PANTHER" id="PTHR43679:SF2">
    <property type="entry name" value="OCTANOYL-[GCVH]:PROTEIN N-OCTANOYLTRANSFERASE"/>
    <property type="match status" value="1"/>
</dbReference>
<name>A0A6B3LEC3_9BACT</name>